<accession>A0AAN7WYN7</accession>
<gene>
    <name evidence="2" type="ORF">PBY51_001586</name>
</gene>
<organism evidence="2 3">
    <name type="scientific">Eleginops maclovinus</name>
    <name type="common">Patagonian blennie</name>
    <name type="synonym">Eleginus maclovinus</name>
    <dbReference type="NCBI Taxonomy" id="56733"/>
    <lineage>
        <taxon>Eukaryota</taxon>
        <taxon>Metazoa</taxon>
        <taxon>Chordata</taxon>
        <taxon>Craniata</taxon>
        <taxon>Vertebrata</taxon>
        <taxon>Euteleostomi</taxon>
        <taxon>Actinopterygii</taxon>
        <taxon>Neopterygii</taxon>
        <taxon>Teleostei</taxon>
        <taxon>Neoteleostei</taxon>
        <taxon>Acanthomorphata</taxon>
        <taxon>Eupercaria</taxon>
        <taxon>Perciformes</taxon>
        <taxon>Notothenioidei</taxon>
        <taxon>Eleginopidae</taxon>
        <taxon>Eleginops</taxon>
    </lineage>
</organism>
<reference evidence="2 3" key="2">
    <citation type="journal article" date="2023" name="Mol. Biol. Evol.">
        <title>Genomics of Secondarily Temperate Adaptation in the Only Non-Antarctic Icefish.</title>
        <authorList>
            <person name="Rivera-Colon A.G."/>
            <person name="Rayamajhi N."/>
            <person name="Minhas B.F."/>
            <person name="Madrigal G."/>
            <person name="Bilyk K.T."/>
            <person name="Yoon V."/>
            <person name="Hune M."/>
            <person name="Gregory S."/>
            <person name="Cheng C.H.C."/>
            <person name="Catchen J.M."/>
        </authorList>
    </citation>
    <scope>NUCLEOTIDE SEQUENCE [LARGE SCALE GENOMIC DNA]</scope>
    <source>
        <strain evidence="2">JMC-PN-2008</strain>
    </source>
</reference>
<evidence type="ECO:0000313" key="2">
    <source>
        <dbReference type="EMBL" id="KAK5850734.1"/>
    </source>
</evidence>
<dbReference type="AlphaFoldDB" id="A0AAN7WYN7"/>
<feature type="region of interest" description="Disordered" evidence="1">
    <location>
        <begin position="34"/>
        <end position="65"/>
    </location>
</feature>
<evidence type="ECO:0000256" key="1">
    <source>
        <dbReference type="SAM" id="MobiDB-lite"/>
    </source>
</evidence>
<feature type="compositionally biased region" description="Polar residues" evidence="1">
    <location>
        <begin position="43"/>
        <end position="60"/>
    </location>
</feature>
<dbReference type="EMBL" id="JAUZQC010000022">
    <property type="protein sequence ID" value="KAK5850734.1"/>
    <property type="molecule type" value="Genomic_DNA"/>
</dbReference>
<sequence>MESFQTPFIGCLRTGALQEQDEPAPLELLGAVQRNPDAETEQDPITTTPTLCSSPTQQPANPHGVSLFVFQSR</sequence>
<reference evidence="2 3" key="1">
    <citation type="journal article" date="2023" name="Genes (Basel)">
        <title>Chromosome-Level Genome Assembly and Circadian Gene Repertoire of the Patagonia Blennie Eleginops maclovinus-The Closest Ancestral Proxy of Antarctic Cryonotothenioids.</title>
        <authorList>
            <person name="Cheng C.C."/>
            <person name="Rivera-Colon A.G."/>
            <person name="Minhas B.F."/>
            <person name="Wilson L."/>
            <person name="Rayamajhi N."/>
            <person name="Vargas-Chacoff L."/>
            <person name="Catchen J.M."/>
        </authorList>
    </citation>
    <scope>NUCLEOTIDE SEQUENCE [LARGE SCALE GENOMIC DNA]</scope>
    <source>
        <strain evidence="2">JMC-PN-2008</strain>
    </source>
</reference>
<comment type="caution">
    <text evidence="2">The sequence shown here is derived from an EMBL/GenBank/DDBJ whole genome shotgun (WGS) entry which is preliminary data.</text>
</comment>
<dbReference type="Proteomes" id="UP001346869">
    <property type="component" value="Unassembled WGS sequence"/>
</dbReference>
<proteinExistence type="predicted"/>
<evidence type="ECO:0000313" key="3">
    <source>
        <dbReference type="Proteomes" id="UP001346869"/>
    </source>
</evidence>
<keyword evidence="3" id="KW-1185">Reference proteome</keyword>
<name>A0AAN7WYN7_ELEMC</name>
<protein>
    <submittedName>
        <fullName evidence="2">Uncharacterized protein</fullName>
    </submittedName>
</protein>